<proteinExistence type="predicted"/>
<keyword evidence="3" id="KW-1185">Reference proteome</keyword>
<sequence length="314" mass="36204">MRDWRSLVVIEKEGHLDISLLEPYCQFYKTLDNHKDPVLAHLLKSCGYEGRGGARGGRDYLFSPEMKVPRRRGRDASAGVGRPASALIEHLRGGRSRLQERTTQTDSFRAPDSLLSCRSRTRSPCRRQRSVVTLDRIGLEMKKDYKRIYPRNLDEDLNRQTDGRAENKVITVFRGSFRHAATKCWNNVPPPIRNSRRNVNRERSQTFSLLFLFYNRRLLTGRDKHGNSSGSSERRWAASSRRRHGPESRRRRATDGGFDGRRKLAECEPLGTGRTAKFRTRTVKRLNSTHFNSCNVYTSSTAINVLRHESDKIE</sequence>
<dbReference type="AlphaFoldDB" id="A0A4C1VIM5"/>
<evidence type="ECO:0000313" key="3">
    <source>
        <dbReference type="Proteomes" id="UP000299102"/>
    </source>
</evidence>
<protein>
    <submittedName>
        <fullName evidence="2">Uncharacterized protein</fullName>
    </submittedName>
</protein>
<accession>A0A4C1VIM5</accession>
<dbReference type="Proteomes" id="UP000299102">
    <property type="component" value="Unassembled WGS sequence"/>
</dbReference>
<feature type="region of interest" description="Disordered" evidence="1">
    <location>
        <begin position="222"/>
        <end position="263"/>
    </location>
</feature>
<gene>
    <name evidence="2" type="ORF">EVAR_80421_1</name>
</gene>
<evidence type="ECO:0000256" key="1">
    <source>
        <dbReference type="SAM" id="MobiDB-lite"/>
    </source>
</evidence>
<dbReference type="EMBL" id="BGZK01000344">
    <property type="protein sequence ID" value="GBP38137.1"/>
    <property type="molecule type" value="Genomic_DNA"/>
</dbReference>
<evidence type="ECO:0000313" key="2">
    <source>
        <dbReference type="EMBL" id="GBP38137.1"/>
    </source>
</evidence>
<feature type="compositionally biased region" description="Basic and acidic residues" evidence="1">
    <location>
        <begin position="222"/>
        <end position="236"/>
    </location>
</feature>
<reference evidence="2 3" key="1">
    <citation type="journal article" date="2019" name="Commun. Biol.">
        <title>The bagworm genome reveals a unique fibroin gene that provides high tensile strength.</title>
        <authorList>
            <person name="Kono N."/>
            <person name="Nakamura H."/>
            <person name="Ohtoshi R."/>
            <person name="Tomita M."/>
            <person name="Numata K."/>
            <person name="Arakawa K."/>
        </authorList>
    </citation>
    <scope>NUCLEOTIDE SEQUENCE [LARGE SCALE GENOMIC DNA]</scope>
</reference>
<comment type="caution">
    <text evidence="2">The sequence shown here is derived from an EMBL/GenBank/DDBJ whole genome shotgun (WGS) entry which is preliminary data.</text>
</comment>
<organism evidence="2 3">
    <name type="scientific">Eumeta variegata</name>
    <name type="common">Bagworm moth</name>
    <name type="synonym">Eumeta japonica</name>
    <dbReference type="NCBI Taxonomy" id="151549"/>
    <lineage>
        <taxon>Eukaryota</taxon>
        <taxon>Metazoa</taxon>
        <taxon>Ecdysozoa</taxon>
        <taxon>Arthropoda</taxon>
        <taxon>Hexapoda</taxon>
        <taxon>Insecta</taxon>
        <taxon>Pterygota</taxon>
        <taxon>Neoptera</taxon>
        <taxon>Endopterygota</taxon>
        <taxon>Lepidoptera</taxon>
        <taxon>Glossata</taxon>
        <taxon>Ditrysia</taxon>
        <taxon>Tineoidea</taxon>
        <taxon>Psychidae</taxon>
        <taxon>Oiketicinae</taxon>
        <taxon>Eumeta</taxon>
    </lineage>
</organism>
<feature type="compositionally biased region" description="Basic residues" evidence="1">
    <location>
        <begin position="240"/>
        <end position="252"/>
    </location>
</feature>
<name>A0A4C1VIM5_EUMVA</name>